<organism evidence="4 5">
    <name type="scientific">Sphingobacterium athyrii</name>
    <dbReference type="NCBI Taxonomy" id="2152717"/>
    <lineage>
        <taxon>Bacteria</taxon>
        <taxon>Pseudomonadati</taxon>
        <taxon>Bacteroidota</taxon>
        <taxon>Sphingobacteriia</taxon>
        <taxon>Sphingobacteriales</taxon>
        <taxon>Sphingobacteriaceae</taxon>
        <taxon>Sphingobacterium</taxon>
    </lineage>
</organism>
<dbReference type="InterPro" id="IPR012373">
    <property type="entry name" value="Ferrdict_sens_TM"/>
</dbReference>
<feature type="domain" description="FecR protein" evidence="2">
    <location>
        <begin position="171"/>
        <end position="270"/>
    </location>
</feature>
<dbReference type="EMBL" id="QCXX01000009">
    <property type="protein sequence ID" value="PUV21816.1"/>
    <property type="molecule type" value="Genomic_DNA"/>
</dbReference>
<evidence type="ECO:0000259" key="3">
    <source>
        <dbReference type="Pfam" id="PF16344"/>
    </source>
</evidence>
<evidence type="ECO:0000256" key="1">
    <source>
        <dbReference type="SAM" id="Phobius"/>
    </source>
</evidence>
<protein>
    <submittedName>
        <fullName evidence="4">Iron dicitrate transport regulator FecR</fullName>
    </submittedName>
</protein>
<dbReference type="Proteomes" id="UP000250831">
    <property type="component" value="Unassembled WGS sequence"/>
</dbReference>
<dbReference type="FunFam" id="2.60.120.1440:FF:000001">
    <property type="entry name" value="Putative anti-sigma factor"/>
    <property type="match status" value="1"/>
</dbReference>
<accession>A0A363NLW0</accession>
<keyword evidence="5" id="KW-1185">Reference proteome</keyword>
<comment type="caution">
    <text evidence="4">The sequence shown here is derived from an EMBL/GenBank/DDBJ whole genome shotgun (WGS) entry which is preliminary data.</text>
</comment>
<proteinExistence type="predicted"/>
<sequence>MKDRKTIQRIISKYLKKKTNKQEEDQLFSFYKHIESQTEEWDETKHGNKKIREYIIWKKIDKTIADKQKIDKPFQFLFRPSMIAAVAIFLAVVLMMDFQNLLEIREPQAILVRPGSDKAILQLADGRTMYLDSATSENLSFATGGAIQMLEKGILSYTLRNGAPHDEGINTITVPKGGKFKLLLADGTSVMLNASSSLSFPTNFSGKERRVKLMGEGYFEVTKKVTKAEKVPFIVETDKQIVTVLGTTFNINAYQDEETVKTTLIEGSVKVSPTNRNTSIILNPGQQSILNNKNLTFKQVDASQSIAWKQGDFAFDDMPLEEIMRQISRWYDVEVSYEENIGKIKFGGSISRSKDIQEVLDVLKLTGIHFNLKGRRIMIKP</sequence>
<dbReference type="Pfam" id="PF16344">
    <property type="entry name" value="FecR_C"/>
    <property type="match status" value="1"/>
</dbReference>
<dbReference type="InterPro" id="IPR032508">
    <property type="entry name" value="FecR_C"/>
</dbReference>
<feature type="domain" description="Protein FecR C-terminal" evidence="3">
    <location>
        <begin position="313"/>
        <end position="379"/>
    </location>
</feature>
<evidence type="ECO:0000313" key="5">
    <source>
        <dbReference type="Proteomes" id="UP000250831"/>
    </source>
</evidence>
<dbReference type="Gene3D" id="2.60.120.1440">
    <property type="match status" value="1"/>
</dbReference>
<keyword evidence="1" id="KW-0472">Membrane</keyword>
<name>A0A363NLW0_9SPHI</name>
<gene>
    <name evidence="4" type="ORF">DCO56_26195</name>
</gene>
<dbReference type="PIRSF" id="PIRSF018266">
    <property type="entry name" value="FecR"/>
    <property type="match status" value="1"/>
</dbReference>
<feature type="transmembrane region" description="Helical" evidence="1">
    <location>
        <begin position="76"/>
        <end position="96"/>
    </location>
</feature>
<dbReference type="Gene3D" id="3.55.50.30">
    <property type="match status" value="1"/>
</dbReference>
<dbReference type="InterPro" id="IPR006860">
    <property type="entry name" value="FecR"/>
</dbReference>
<evidence type="ECO:0000259" key="2">
    <source>
        <dbReference type="Pfam" id="PF04773"/>
    </source>
</evidence>
<dbReference type="AlphaFoldDB" id="A0A363NLW0"/>
<dbReference type="PANTHER" id="PTHR30273">
    <property type="entry name" value="PERIPLASMIC SIGNAL SENSOR AND SIGMA FACTOR ACTIVATOR FECR-RELATED"/>
    <property type="match status" value="1"/>
</dbReference>
<keyword evidence="1" id="KW-1133">Transmembrane helix</keyword>
<dbReference type="PANTHER" id="PTHR30273:SF2">
    <property type="entry name" value="PROTEIN FECR"/>
    <property type="match status" value="1"/>
</dbReference>
<dbReference type="GO" id="GO:0016989">
    <property type="term" value="F:sigma factor antagonist activity"/>
    <property type="evidence" value="ECO:0007669"/>
    <property type="project" value="TreeGrafter"/>
</dbReference>
<evidence type="ECO:0000313" key="4">
    <source>
        <dbReference type="EMBL" id="PUV21816.1"/>
    </source>
</evidence>
<dbReference type="OrthoDB" id="1099963at2"/>
<dbReference type="RefSeq" id="WP_108636637.1">
    <property type="nucleotide sequence ID" value="NZ_QCXX01000009.1"/>
</dbReference>
<reference evidence="4 5" key="1">
    <citation type="submission" date="2018-04" db="EMBL/GenBank/DDBJ databases">
        <title>Sphingobacterium sp. M46 Genome.</title>
        <authorList>
            <person name="Cheng J."/>
            <person name="Li Y."/>
        </authorList>
    </citation>
    <scope>NUCLEOTIDE SEQUENCE [LARGE SCALE GENOMIC DNA]</scope>
    <source>
        <strain evidence="4 5">M46</strain>
    </source>
</reference>
<keyword evidence="1" id="KW-0812">Transmembrane</keyword>
<dbReference type="Pfam" id="PF04773">
    <property type="entry name" value="FecR"/>
    <property type="match status" value="1"/>
</dbReference>